<evidence type="ECO:0000313" key="2">
    <source>
        <dbReference type="EMBL" id="NIF21953.1"/>
    </source>
</evidence>
<protein>
    <submittedName>
        <fullName evidence="2">Osmotically-inducible lipoprotein OsmB</fullName>
    </submittedName>
</protein>
<keyword evidence="2" id="KW-0449">Lipoprotein</keyword>
<reference evidence="2 3" key="1">
    <citation type="journal article" date="2019" name="bioRxiv">
        <title>Bacteria contribute to plant secondary compound degradation in a generalist herbivore system.</title>
        <authorList>
            <person name="Francoeur C.B."/>
            <person name="Khadempour L."/>
            <person name="Moreira-Soto R.D."/>
            <person name="Gotting K."/>
            <person name="Book A.J."/>
            <person name="Pinto-Tomas A.A."/>
            <person name="Keefover-Ring K."/>
            <person name="Currie C.R."/>
        </authorList>
    </citation>
    <scope>NUCLEOTIDE SEQUENCE [LARGE SCALE GENOMIC DNA]</scope>
    <source>
        <strain evidence="2">Acro-835</strain>
    </source>
</reference>
<dbReference type="EMBL" id="VWXF01000003">
    <property type="protein sequence ID" value="NIF21953.1"/>
    <property type="molecule type" value="Genomic_DNA"/>
</dbReference>
<comment type="caution">
    <text evidence="2">The sequence shown here is derived from an EMBL/GenBank/DDBJ whole genome shotgun (WGS) entry which is preliminary data.</text>
</comment>
<proteinExistence type="predicted"/>
<dbReference type="InterPro" id="IPR008816">
    <property type="entry name" value="Gly_zipper_2TM_dom"/>
</dbReference>
<dbReference type="Pfam" id="PF05433">
    <property type="entry name" value="Rick_17kDa_Anti"/>
    <property type="match status" value="1"/>
</dbReference>
<gene>
    <name evidence="2" type="primary">osmB</name>
    <name evidence="2" type="ORF">F3J40_10130</name>
</gene>
<dbReference type="NCBIfam" id="NF007830">
    <property type="entry name" value="PRK10540.1"/>
    <property type="match status" value="1"/>
</dbReference>
<keyword evidence="3" id="KW-1185">Reference proteome</keyword>
<evidence type="ECO:0000313" key="3">
    <source>
        <dbReference type="Proteomes" id="UP001515683"/>
    </source>
</evidence>
<name>A0ABX0R9A2_9GAMM</name>
<feature type="domain" description="Glycine zipper 2TM" evidence="1">
    <location>
        <begin position="34"/>
        <end position="70"/>
    </location>
</feature>
<dbReference type="PROSITE" id="PS51257">
    <property type="entry name" value="PROKAR_LIPOPROTEIN"/>
    <property type="match status" value="1"/>
</dbReference>
<sequence length="71" mass="6862">MTTTTKRIATTVLVATLVIALSGCSNMSRRDRNTVIGAGAGAVGGSLLTHGSALGTIGGAAVGGIVGHQVN</sequence>
<accession>A0ABX0R9A2</accession>
<organism evidence="2 3">
    <name type="scientific">Candidatus Pantoea multigeneris</name>
    <dbReference type="NCBI Taxonomy" id="2608357"/>
    <lineage>
        <taxon>Bacteria</taxon>
        <taxon>Pseudomonadati</taxon>
        <taxon>Pseudomonadota</taxon>
        <taxon>Gammaproteobacteria</taxon>
        <taxon>Enterobacterales</taxon>
        <taxon>Erwiniaceae</taxon>
        <taxon>Pantoea</taxon>
    </lineage>
</organism>
<dbReference type="RefSeq" id="WP_167014235.1">
    <property type="nucleotide sequence ID" value="NZ_VWXF01000003.1"/>
</dbReference>
<dbReference type="Proteomes" id="UP001515683">
    <property type="component" value="Unassembled WGS sequence"/>
</dbReference>
<evidence type="ECO:0000259" key="1">
    <source>
        <dbReference type="Pfam" id="PF05433"/>
    </source>
</evidence>